<feature type="compositionally biased region" description="Low complexity" evidence="8">
    <location>
        <begin position="8"/>
        <end position="32"/>
    </location>
</feature>
<evidence type="ECO:0000313" key="11">
    <source>
        <dbReference type="Proteomes" id="UP001236806"/>
    </source>
</evidence>
<comment type="cofactor">
    <cofactor evidence="1">
        <name>iron-sulfur cluster</name>
        <dbReference type="ChEBI" id="CHEBI:30408"/>
    </cofactor>
</comment>
<protein>
    <recommendedName>
        <fullName evidence="7">Biotin synthase auxiliary protein</fullName>
    </recommendedName>
</protein>
<evidence type="ECO:0000256" key="6">
    <source>
        <dbReference type="ARBA" id="ARBA00093780"/>
    </source>
</evidence>
<gene>
    <name evidence="10" type="ORF">QFZ36_002030</name>
</gene>
<proteinExistence type="inferred from homology"/>
<keyword evidence="11" id="KW-1185">Reference proteome</keyword>
<dbReference type="EMBL" id="JAUSXB010000001">
    <property type="protein sequence ID" value="MDQ0674469.1"/>
    <property type="molecule type" value="Genomic_DNA"/>
</dbReference>
<name>A0ABU0PKH7_9MICC</name>
<comment type="function">
    <text evidence="5">Required for the activity of the biotin synthase BioB.</text>
</comment>
<evidence type="ECO:0000256" key="3">
    <source>
        <dbReference type="ARBA" id="ARBA00022756"/>
    </source>
</evidence>
<evidence type="ECO:0000256" key="7">
    <source>
        <dbReference type="ARBA" id="ARBA00093796"/>
    </source>
</evidence>
<comment type="similarity">
    <text evidence="6">Belongs to the BsaP family.</text>
</comment>
<dbReference type="Proteomes" id="UP001236806">
    <property type="component" value="Unassembled WGS sequence"/>
</dbReference>
<accession>A0ABU0PKH7</accession>
<evidence type="ECO:0000256" key="8">
    <source>
        <dbReference type="SAM" id="MobiDB-lite"/>
    </source>
</evidence>
<evidence type="ECO:0000256" key="1">
    <source>
        <dbReference type="ARBA" id="ARBA00001915"/>
    </source>
</evidence>
<keyword evidence="2" id="KW-0479">Metal-binding</keyword>
<sequence length="120" mass="12201">MKLVSLPNGVSTGSTNGVSTGSTTGVSLGVSLPNRPLPSQARPGNPAVVGPGSTTGDYCGHCGEPSDGGGGPPSDVHQRCGERLAMEPPRYCATCRRRMKVQVAPLGWTAECSRHGVIAS</sequence>
<evidence type="ECO:0000256" key="5">
    <source>
        <dbReference type="ARBA" id="ARBA00093761"/>
    </source>
</evidence>
<organism evidence="10 11">
    <name type="scientific">Pseudarthrobacter siccitolerans</name>
    <dbReference type="NCBI Taxonomy" id="861266"/>
    <lineage>
        <taxon>Bacteria</taxon>
        <taxon>Bacillati</taxon>
        <taxon>Actinomycetota</taxon>
        <taxon>Actinomycetes</taxon>
        <taxon>Micrococcales</taxon>
        <taxon>Micrococcaceae</taxon>
        <taxon>Pseudarthrobacter</taxon>
    </lineage>
</organism>
<reference evidence="10 11" key="1">
    <citation type="submission" date="2023-07" db="EMBL/GenBank/DDBJ databases">
        <title>Comparative genomics of wheat-associated soil bacteria to identify genetic determinants of phenazine resistance.</title>
        <authorList>
            <person name="Mouncey N."/>
        </authorList>
    </citation>
    <scope>NUCLEOTIDE SEQUENCE [LARGE SCALE GENOMIC DNA]</scope>
    <source>
        <strain evidence="10 11">W1I3</strain>
    </source>
</reference>
<keyword evidence="3" id="KW-0093">Biotin biosynthesis</keyword>
<dbReference type="Pfam" id="PF26519">
    <property type="entry name" value="BsaP"/>
    <property type="match status" value="1"/>
</dbReference>
<feature type="region of interest" description="Disordered" evidence="8">
    <location>
        <begin position="1"/>
        <end position="77"/>
    </location>
</feature>
<feature type="domain" description="Biotin synthase auxiliary protein C-terminal" evidence="9">
    <location>
        <begin position="99"/>
        <end position="120"/>
    </location>
</feature>
<keyword evidence="4" id="KW-0408">Iron</keyword>
<evidence type="ECO:0000259" key="9">
    <source>
        <dbReference type="Pfam" id="PF26519"/>
    </source>
</evidence>
<evidence type="ECO:0000313" key="10">
    <source>
        <dbReference type="EMBL" id="MDQ0674469.1"/>
    </source>
</evidence>
<evidence type="ECO:0000256" key="4">
    <source>
        <dbReference type="ARBA" id="ARBA00023004"/>
    </source>
</evidence>
<evidence type="ECO:0000256" key="2">
    <source>
        <dbReference type="ARBA" id="ARBA00022723"/>
    </source>
</evidence>
<comment type="caution">
    <text evidence="10">The sequence shown here is derived from an EMBL/GenBank/DDBJ whole genome shotgun (WGS) entry which is preliminary data.</text>
</comment>
<dbReference type="InterPro" id="IPR058605">
    <property type="entry name" value="BsaP_C"/>
</dbReference>